<name>A0A1A9LIF8_9FLAO</name>
<protein>
    <submittedName>
        <fullName evidence="2">Uncharacterized protein</fullName>
    </submittedName>
</protein>
<keyword evidence="1" id="KW-1133">Transmembrane helix</keyword>
<comment type="caution">
    <text evidence="2">The sequence shown here is derived from an EMBL/GenBank/DDBJ whole genome shotgun (WGS) entry which is preliminary data.</text>
</comment>
<dbReference type="EMBL" id="LXIE01000002">
    <property type="protein sequence ID" value="OAD92285.1"/>
    <property type="molecule type" value="Genomic_DNA"/>
</dbReference>
<evidence type="ECO:0000313" key="3">
    <source>
        <dbReference type="Proteomes" id="UP000077552"/>
    </source>
</evidence>
<evidence type="ECO:0000256" key="1">
    <source>
        <dbReference type="SAM" id="Phobius"/>
    </source>
</evidence>
<proteinExistence type="predicted"/>
<keyword evidence="1" id="KW-0812">Transmembrane</keyword>
<dbReference type="STRING" id="1385699.A7A78_08585"/>
<feature type="transmembrane region" description="Helical" evidence="1">
    <location>
        <begin position="65"/>
        <end position="87"/>
    </location>
</feature>
<reference evidence="2 3" key="1">
    <citation type="submission" date="2016-05" db="EMBL/GenBank/DDBJ databases">
        <title>Genome sequencing of Vitellibacter soesokkakensis RSSK-12.</title>
        <authorList>
            <person name="Thevarajoo S."/>
            <person name="Selvaratnam C."/>
            <person name="Goh K.M."/>
            <person name="Chan K.-G."/>
            <person name="Chong C.S."/>
        </authorList>
    </citation>
    <scope>NUCLEOTIDE SEQUENCE [LARGE SCALE GENOMIC DNA]</scope>
    <source>
        <strain evidence="2 3">RSSK-12</strain>
    </source>
</reference>
<accession>A0A1A9LIF8</accession>
<evidence type="ECO:0000313" key="2">
    <source>
        <dbReference type="EMBL" id="OAD92285.1"/>
    </source>
</evidence>
<organism evidence="2 3">
    <name type="scientific">Aequorivita soesokkakensis</name>
    <dbReference type="NCBI Taxonomy" id="1385699"/>
    <lineage>
        <taxon>Bacteria</taxon>
        <taxon>Pseudomonadati</taxon>
        <taxon>Bacteroidota</taxon>
        <taxon>Flavobacteriia</taxon>
        <taxon>Flavobacteriales</taxon>
        <taxon>Flavobacteriaceae</taxon>
        <taxon>Aequorivita</taxon>
    </lineage>
</organism>
<gene>
    <name evidence="2" type="ORF">A7A78_08585</name>
</gene>
<sequence length="185" mass="21024">MKKGELNIKSSDLTSSEEVNISYEEIDTSKLIFKKGTDNIMILITVIFGGFFVIYMLNPDNYKEAGWFGTALFIFILAFFSGLITYVKSKNVALIPTVNHGYIEMFNGKPNQIEFDAFLSELTSSINSYLKLKYGTIDLDMPLEPQLMGLSWLKDREIITPAEFENLKKELINNGREHSAIGFHN</sequence>
<keyword evidence="1" id="KW-0472">Membrane</keyword>
<dbReference type="AlphaFoldDB" id="A0A1A9LIF8"/>
<keyword evidence="3" id="KW-1185">Reference proteome</keyword>
<feature type="transmembrane region" description="Helical" evidence="1">
    <location>
        <begin position="40"/>
        <end position="59"/>
    </location>
</feature>
<dbReference type="Proteomes" id="UP000077552">
    <property type="component" value="Unassembled WGS sequence"/>
</dbReference>